<keyword evidence="4 6" id="KW-0472">Membrane</keyword>
<dbReference type="VEuPathDB" id="VectorBase:ASIC010295"/>
<evidence type="ECO:0000313" key="8">
    <source>
        <dbReference type="EnsemblMetazoa" id="ASIC010295-PA"/>
    </source>
</evidence>
<dbReference type="GO" id="GO:0050290">
    <property type="term" value="F:sphingomyelin phosphodiesterase D activity"/>
    <property type="evidence" value="ECO:0007669"/>
    <property type="project" value="InterPro"/>
</dbReference>
<dbReference type="EnsemblMetazoa" id="ASIC010295-RA">
    <property type="protein sequence ID" value="ASIC010295-PA"/>
    <property type="gene ID" value="ASIC010295"/>
</dbReference>
<dbReference type="PANTHER" id="PTHR12988">
    <property type="entry name" value="SPHINGOMYELIN PHOSPHODIESTERASE 4"/>
    <property type="match status" value="1"/>
</dbReference>
<comment type="subcellular location">
    <subcellularLocation>
        <location evidence="1">Membrane</location>
        <topology evidence="1">Single-pass membrane protein</topology>
    </subcellularLocation>
</comment>
<gene>
    <name evidence="7" type="ORF">ZHAS_00010295</name>
</gene>
<evidence type="ECO:0000256" key="4">
    <source>
        <dbReference type="ARBA" id="ARBA00023136"/>
    </source>
</evidence>
<reference evidence="8" key="2">
    <citation type="submission" date="2020-05" db="UniProtKB">
        <authorList>
            <consortium name="EnsemblMetazoa"/>
        </authorList>
    </citation>
    <scope>IDENTIFICATION</scope>
</reference>
<dbReference type="GO" id="GO:0046513">
    <property type="term" value="P:ceramide biosynthetic process"/>
    <property type="evidence" value="ECO:0007669"/>
    <property type="project" value="TreeGrafter"/>
</dbReference>
<evidence type="ECO:0000313" key="7">
    <source>
        <dbReference type="EMBL" id="KFB42579.1"/>
    </source>
</evidence>
<evidence type="ECO:0008006" key="10">
    <source>
        <dbReference type="Google" id="ProtNLM"/>
    </source>
</evidence>
<evidence type="ECO:0000256" key="2">
    <source>
        <dbReference type="ARBA" id="ARBA00022692"/>
    </source>
</evidence>
<keyword evidence="2 6" id="KW-0812">Transmembrane</keyword>
<protein>
    <recommendedName>
        <fullName evidence="10">Sphingomyelin phosphodiesterase 4</fullName>
    </recommendedName>
</protein>
<name>A0A084VX85_ANOSI</name>
<dbReference type="OrthoDB" id="10251508at2759"/>
<dbReference type="AlphaFoldDB" id="A0A084VX85"/>
<accession>A0A084VX85</accession>
<dbReference type="STRING" id="74873.A0A084VX85"/>
<feature type="region of interest" description="Disordered" evidence="5">
    <location>
        <begin position="434"/>
        <end position="457"/>
    </location>
</feature>
<evidence type="ECO:0000256" key="1">
    <source>
        <dbReference type="ARBA" id="ARBA00004167"/>
    </source>
</evidence>
<dbReference type="GO" id="GO:0006685">
    <property type="term" value="P:sphingomyelin catabolic process"/>
    <property type="evidence" value="ECO:0007669"/>
    <property type="project" value="TreeGrafter"/>
</dbReference>
<dbReference type="EMBL" id="KE525195">
    <property type="protein sequence ID" value="KFB42579.1"/>
    <property type="molecule type" value="Genomic_DNA"/>
</dbReference>
<proteinExistence type="predicted"/>
<dbReference type="GO" id="GO:0016020">
    <property type="term" value="C:membrane"/>
    <property type="evidence" value="ECO:0007669"/>
    <property type="project" value="UniProtKB-SubCell"/>
</dbReference>
<keyword evidence="3 6" id="KW-1133">Transmembrane helix</keyword>
<evidence type="ECO:0000256" key="5">
    <source>
        <dbReference type="SAM" id="MobiDB-lite"/>
    </source>
</evidence>
<dbReference type="GO" id="GO:0046475">
    <property type="term" value="P:glycerophospholipid catabolic process"/>
    <property type="evidence" value="ECO:0007669"/>
    <property type="project" value="TreeGrafter"/>
</dbReference>
<keyword evidence="9" id="KW-1185">Reference proteome</keyword>
<dbReference type="InterPro" id="IPR024129">
    <property type="entry name" value="Sphingomy_SMPD4"/>
</dbReference>
<sequence length="727" mass="82862">MKTLKNILHLPLLYRCQEVAAYFDLASLKDLHDSFPTLIRSIFCGDDGAGWRLRFVTREQAPAEYEALENFFNPISGPMFRMLYRLTGESLRFGIPFYDIPVKLQDTMRYGTLPSFYKSFLSIDPFNNQLVGFQMNPFDYFLFYFAIHGTVSHLLVPPYGFSAIPEHEQGRSLYVMLSCTYICTFLPVDSQYIVLPPNADVLVRTMPDIEPAKTPMQSIKYLLPHRLDLHAPVETDHPQPEAARIVHWRSTSILHIFLDIWFGINVTGTNPLPSAEVLRCMRALVKQVHTFSNCTDRRDSTAFVALRKRALDMLSARFNGFFGVAFPRWPLYDVSLMNLVELWLSFIQPWRYCPPSQEVPKVDRAIEPKYEPFIMANLEIYTQTFVKLANCLINADLSRLVNANLLYRLCRVFGQHNLVPLLRQLERDFVDASKRNIPTTSAPNETDTSQEPTDQPAITSFHLGGGEYYVPLFSEETQSNLQTLVRKVRAVMASLRLNKEEPSWLRSRFAWLIALLQPPPQEQSELPNVLCRLEFAEAVLVTLFDLPAGEDDPCEEIVMTELKDSISVSAGGRFPVLAVDWKDPVLLPIRGDENAFLVRFLHTVSSKLQFMYGAEMHALWLNQGLPGMVTRQLLMPPCTVHRFARQADGTKELITERLPARVSLRFLASYKVLAVVGCSFLLGGMLFGAPSYGFFILLLLVLLDKLLTLAISPQRPFDDRDPFPPRG</sequence>
<dbReference type="PANTHER" id="PTHR12988:SF6">
    <property type="entry name" value="SPHINGOMYELIN PHOSPHODIESTERASE 4"/>
    <property type="match status" value="1"/>
</dbReference>
<dbReference type="VEuPathDB" id="VectorBase:ASIS010942"/>
<feature type="transmembrane region" description="Helical" evidence="6">
    <location>
        <begin position="692"/>
        <end position="711"/>
    </location>
</feature>
<evidence type="ECO:0000256" key="3">
    <source>
        <dbReference type="ARBA" id="ARBA00022989"/>
    </source>
</evidence>
<evidence type="ECO:0000256" key="6">
    <source>
        <dbReference type="SAM" id="Phobius"/>
    </source>
</evidence>
<organism evidence="7">
    <name type="scientific">Anopheles sinensis</name>
    <name type="common">Mosquito</name>
    <dbReference type="NCBI Taxonomy" id="74873"/>
    <lineage>
        <taxon>Eukaryota</taxon>
        <taxon>Metazoa</taxon>
        <taxon>Ecdysozoa</taxon>
        <taxon>Arthropoda</taxon>
        <taxon>Hexapoda</taxon>
        <taxon>Insecta</taxon>
        <taxon>Pterygota</taxon>
        <taxon>Neoptera</taxon>
        <taxon>Endopterygota</taxon>
        <taxon>Diptera</taxon>
        <taxon>Nematocera</taxon>
        <taxon>Culicoidea</taxon>
        <taxon>Culicidae</taxon>
        <taxon>Anophelinae</taxon>
        <taxon>Anopheles</taxon>
    </lineage>
</organism>
<evidence type="ECO:0000313" key="9">
    <source>
        <dbReference type="Proteomes" id="UP000030765"/>
    </source>
</evidence>
<dbReference type="OMA" id="EERGKIH"/>
<dbReference type="EMBL" id="ATLV01017859">
    <property type="status" value="NOT_ANNOTATED_CDS"/>
    <property type="molecule type" value="Genomic_DNA"/>
</dbReference>
<dbReference type="Proteomes" id="UP000030765">
    <property type="component" value="Unassembled WGS sequence"/>
</dbReference>
<feature type="compositionally biased region" description="Polar residues" evidence="5">
    <location>
        <begin position="436"/>
        <end position="457"/>
    </location>
</feature>
<dbReference type="Pfam" id="PF14724">
    <property type="entry name" value="mit_SMPDase"/>
    <property type="match status" value="3"/>
</dbReference>
<reference evidence="7 9" key="1">
    <citation type="journal article" date="2014" name="BMC Genomics">
        <title>Genome sequence of Anopheles sinensis provides insight into genetics basis of mosquito competence for malaria parasites.</title>
        <authorList>
            <person name="Zhou D."/>
            <person name="Zhang D."/>
            <person name="Ding G."/>
            <person name="Shi L."/>
            <person name="Hou Q."/>
            <person name="Ye Y."/>
            <person name="Xu Y."/>
            <person name="Zhou H."/>
            <person name="Xiong C."/>
            <person name="Li S."/>
            <person name="Yu J."/>
            <person name="Hong S."/>
            <person name="Yu X."/>
            <person name="Zou P."/>
            <person name="Chen C."/>
            <person name="Chang X."/>
            <person name="Wang W."/>
            <person name="Lv Y."/>
            <person name="Sun Y."/>
            <person name="Ma L."/>
            <person name="Shen B."/>
            <person name="Zhu C."/>
        </authorList>
    </citation>
    <scope>NUCLEOTIDE SEQUENCE [LARGE SCALE GENOMIC DNA]</scope>
</reference>